<feature type="region of interest" description="Disordered" evidence="1">
    <location>
        <begin position="1265"/>
        <end position="1286"/>
    </location>
</feature>
<evidence type="ECO:0000313" key="2">
    <source>
        <dbReference type="EMBL" id="EHK44194.1"/>
    </source>
</evidence>
<feature type="compositionally biased region" description="Polar residues" evidence="1">
    <location>
        <begin position="972"/>
        <end position="991"/>
    </location>
</feature>
<reference evidence="2 3" key="1">
    <citation type="journal article" date="2011" name="Genome Biol.">
        <title>Comparative genome sequence analysis underscores mycoparasitism as the ancestral life style of Trichoderma.</title>
        <authorList>
            <person name="Kubicek C.P."/>
            <person name="Herrera-Estrella A."/>
            <person name="Seidl-Seiboth V."/>
            <person name="Martinez D.A."/>
            <person name="Druzhinina I.S."/>
            <person name="Thon M."/>
            <person name="Zeilinger S."/>
            <person name="Casas-Flores S."/>
            <person name="Horwitz B.A."/>
            <person name="Mukherjee P.K."/>
            <person name="Mukherjee M."/>
            <person name="Kredics L."/>
            <person name="Alcaraz L.D."/>
            <person name="Aerts A."/>
            <person name="Antal Z."/>
            <person name="Atanasova L."/>
            <person name="Cervantes-Badillo M.G."/>
            <person name="Challacombe J."/>
            <person name="Chertkov O."/>
            <person name="McCluskey K."/>
            <person name="Coulpier F."/>
            <person name="Deshpande N."/>
            <person name="von Doehren H."/>
            <person name="Ebbole D.J."/>
            <person name="Esquivel-Naranjo E.U."/>
            <person name="Fekete E."/>
            <person name="Flipphi M."/>
            <person name="Glaser F."/>
            <person name="Gomez-Rodriguez E.Y."/>
            <person name="Gruber S."/>
            <person name="Han C."/>
            <person name="Henrissat B."/>
            <person name="Hermosa R."/>
            <person name="Hernandez-Onate M."/>
            <person name="Karaffa L."/>
            <person name="Kosti I."/>
            <person name="Le Crom S."/>
            <person name="Lindquist E."/>
            <person name="Lucas S."/>
            <person name="Luebeck M."/>
            <person name="Luebeck P.S."/>
            <person name="Margeot A."/>
            <person name="Metz B."/>
            <person name="Misra M."/>
            <person name="Nevalainen H."/>
            <person name="Omann M."/>
            <person name="Packer N."/>
            <person name="Perrone G."/>
            <person name="Uresti-Rivera E.E."/>
            <person name="Salamov A."/>
            <person name="Schmoll M."/>
            <person name="Seiboth B."/>
            <person name="Shapiro H."/>
            <person name="Sukno S."/>
            <person name="Tamayo-Ramos J.A."/>
            <person name="Tisch D."/>
            <person name="Wiest A."/>
            <person name="Wilkinson H.H."/>
            <person name="Zhang M."/>
            <person name="Coutinho P.M."/>
            <person name="Kenerley C.M."/>
            <person name="Monte E."/>
            <person name="Baker S.E."/>
            <person name="Grigoriev I.V."/>
        </authorList>
    </citation>
    <scope>NUCLEOTIDE SEQUENCE [LARGE SCALE GENOMIC DNA]</scope>
    <source>
        <strain evidence="3">ATCC 20476 / IMI 206040</strain>
    </source>
</reference>
<dbReference type="OMA" id="ADIWHTD"/>
<feature type="region of interest" description="Disordered" evidence="1">
    <location>
        <begin position="957"/>
        <end position="993"/>
    </location>
</feature>
<feature type="region of interest" description="Disordered" evidence="1">
    <location>
        <begin position="489"/>
        <end position="573"/>
    </location>
</feature>
<evidence type="ECO:0000313" key="3">
    <source>
        <dbReference type="Proteomes" id="UP000005426"/>
    </source>
</evidence>
<evidence type="ECO:0000256" key="1">
    <source>
        <dbReference type="SAM" id="MobiDB-lite"/>
    </source>
</evidence>
<dbReference type="OrthoDB" id="4889313at2759"/>
<feature type="region of interest" description="Disordered" evidence="1">
    <location>
        <begin position="1061"/>
        <end position="1081"/>
    </location>
</feature>
<organism evidence="2 3">
    <name type="scientific">Hypocrea atroviridis (strain ATCC 20476 / IMI 206040)</name>
    <name type="common">Trichoderma atroviride</name>
    <dbReference type="NCBI Taxonomy" id="452589"/>
    <lineage>
        <taxon>Eukaryota</taxon>
        <taxon>Fungi</taxon>
        <taxon>Dikarya</taxon>
        <taxon>Ascomycota</taxon>
        <taxon>Pezizomycotina</taxon>
        <taxon>Sordariomycetes</taxon>
        <taxon>Hypocreomycetidae</taxon>
        <taxon>Hypocreales</taxon>
        <taxon>Hypocreaceae</taxon>
        <taxon>Trichoderma</taxon>
    </lineage>
</organism>
<sequence length="1371" mass="151613">MPLTPQQYLEWWLTSSIDALKELMDTETLELAPQHAGFDTHVARRLRNFDNDVQLREALRQHVNRQSLLQVFDLSSNPRNKLRELTLTVFKKLEDGGVDLKGVMQGLSELNMVELRRRRLVAETPLTFKPNHAAFGSAAMIQELNKKATEKFGQFYVGFRASTILEEFAQQRITRKPSVELMAIVNALFPAHDLLKNSEDVSLVPYTDAHLSCIRFSLFCHLMGENPSSEKQQLMIQQKVFLWASLPKYQQAYRAFTQYIEEFKTIETLCFNVLQLAENASSRRRSGSNRSSFTPNSVVMVKSILKGSPQSPREVEEQVVPKRSVSPDFVASAPPVPNPLLKGLPGREVSPSKTDGAAFAFDDPSAPKLRVEHSATLSKTYEADGETVVKGEKVGVKFLDPGKKLKRKKTRLSAKKAAKRVLKKTAKKDDIPPVPPTPDIPESMKSTITRSGLKFLQRMRSQPDIQSRGSNASKYAQFAAVFANSNKAKSTTKLVKQPVRSASSQDQARDSFYHRTSSLPGSNVRSSQYSLYSQPNLRTQSSENTTTMGQHASAIAQGEGSSPRTPLPKPDVKYDICEPRLSTMEYTRLYLLEEANAKKEKRLCELPPPKKVWLWGPRWEEFLVLPKIPATIRRRFSLEFDDEQKQSMAFTAFTPLDEDYDSDADSIETIKGVGSVSAKPPRLSLNLETMASTLSSLMNLASLGSDDAVQAPIQAQPAEATEVVRQESPILGSMAFANVEQTCALPESKDDVTLPPPSIDSAASTNKDEDDLYSDDRHLWPSPVSKRSIRLVSSSPVAEETTVIVRDDSQSIENTTPQLSDDAFETSSIYSNDSAKTAVFVGNDSKGTDSTPRTPVTARLREPLATPDEASPTRPGLPFSYSCASLNSVSSDRSPLTHFPISAEQRSRATTEDMVQGVITQSGGRLRYEETRQVQVVEGKLDAEIKASSADIWHTDDYMEPDLQPAPLNLSKKPSVTESRNAESETLTGSMPSDDILAPIRPFIYTPKSGRFAKYANDDYYERPTKPYESGFVPLPGSLLYEADKNADFIRIPNSSKAKSTISGVITPSKPSPARESVQSQKAAYEPRASRSMNELHATPGAASTYEALSELDEFFGVGPFEKAFLEKYPEAAKPFVLPPKAEESPASPVFTGPTYAAPPLRRRDLSIQQHRALPLNTVERVLERKPRTSTNVSSFALHRAQGNKATILPTLAGRSRANAANTRGLEIDIGQDQEYEDSISGEFPPQHASLDNGRRFSFQRYDISTRRPSSQARPSTFLEPPSPVSPCENVVAAAEAKKITNAPTSTLGNLFRRRNRNRNVRQPQALQTQQVPAVPIATPPANSLSSPTPVRTAKAAASTLTRGNRPSWKD</sequence>
<feature type="region of interest" description="Disordered" evidence="1">
    <location>
        <begin position="1323"/>
        <end position="1371"/>
    </location>
</feature>
<gene>
    <name evidence="2" type="ORF">TRIATDRAFT_284895</name>
</gene>
<feature type="region of interest" description="Disordered" evidence="1">
    <location>
        <begin position="841"/>
        <end position="876"/>
    </location>
</feature>
<dbReference type="EMBL" id="ABDG02000025">
    <property type="protein sequence ID" value="EHK44194.1"/>
    <property type="molecule type" value="Genomic_DNA"/>
</dbReference>
<feature type="region of interest" description="Disordered" evidence="1">
    <location>
        <begin position="747"/>
        <end position="779"/>
    </location>
</feature>
<dbReference type="STRING" id="452589.G9NXL4"/>
<protein>
    <submittedName>
        <fullName evidence="2">Uncharacterized protein</fullName>
    </submittedName>
</protein>
<comment type="caution">
    <text evidence="2">The sequence shown here is derived from an EMBL/GenBank/DDBJ whole genome shotgun (WGS) entry which is preliminary data.</text>
</comment>
<feature type="region of interest" description="Disordered" evidence="1">
    <location>
        <begin position="423"/>
        <end position="445"/>
    </location>
</feature>
<keyword evidence="3" id="KW-1185">Reference proteome</keyword>
<feature type="compositionally biased region" description="Polar residues" evidence="1">
    <location>
        <begin position="514"/>
        <end position="550"/>
    </location>
</feature>
<name>G9NXL4_HYPAI</name>
<proteinExistence type="predicted"/>
<feature type="compositionally biased region" description="Polar residues" evidence="1">
    <location>
        <begin position="1323"/>
        <end position="1332"/>
    </location>
</feature>
<feature type="compositionally biased region" description="Polar residues" evidence="1">
    <location>
        <begin position="489"/>
        <end position="506"/>
    </location>
</feature>
<feature type="compositionally biased region" description="Polar residues" evidence="1">
    <location>
        <begin position="1341"/>
        <end position="1350"/>
    </location>
</feature>
<accession>G9NXL4</accession>
<dbReference type="eggNOG" id="ENOG502RNSI">
    <property type="taxonomic scope" value="Eukaryota"/>
</dbReference>
<dbReference type="Proteomes" id="UP000005426">
    <property type="component" value="Unassembled WGS sequence"/>
</dbReference>
<dbReference type="HOGENOM" id="CLU_244072_0_0_1"/>